<organism evidence="1 2">
    <name type="scientific">Smallanthus sonchifolius</name>
    <dbReference type="NCBI Taxonomy" id="185202"/>
    <lineage>
        <taxon>Eukaryota</taxon>
        <taxon>Viridiplantae</taxon>
        <taxon>Streptophyta</taxon>
        <taxon>Embryophyta</taxon>
        <taxon>Tracheophyta</taxon>
        <taxon>Spermatophyta</taxon>
        <taxon>Magnoliopsida</taxon>
        <taxon>eudicotyledons</taxon>
        <taxon>Gunneridae</taxon>
        <taxon>Pentapetalae</taxon>
        <taxon>asterids</taxon>
        <taxon>campanulids</taxon>
        <taxon>Asterales</taxon>
        <taxon>Asteraceae</taxon>
        <taxon>Asteroideae</taxon>
        <taxon>Heliantheae alliance</taxon>
        <taxon>Millerieae</taxon>
        <taxon>Smallanthus</taxon>
    </lineage>
</organism>
<dbReference type="Proteomes" id="UP001056120">
    <property type="component" value="Linkage Group LG15"/>
</dbReference>
<keyword evidence="2" id="KW-1185">Reference proteome</keyword>
<accession>A0ACB9G1L2</accession>
<dbReference type="EMBL" id="CM042032">
    <property type="protein sequence ID" value="KAI3776950.1"/>
    <property type="molecule type" value="Genomic_DNA"/>
</dbReference>
<comment type="caution">
    <text evidence="1">The sequence shown here is derived from an EMBL/GenBank/DDBJ whole genome shotgun (WGS) entry which is preliminary data.</text>
</comment>
<protein>
    <submittedName>
        <fullName evidence="1">Uncharacterized protein</fullName>
    </submittedName>
</protein>
<sequence length="137" mass="15269">MRINNCYSIKGYVSISAKTTLRVVDHQASILFGTSITVVPIDKDAIPRYYFNFASYAMLEKRFQDENILVTDFIGRVVDITEPPSKDKGRLLRVSLQEVGGKMIDVSLWQDIATSFDQEAATQGSDPVIFAATSLKV</sequence>
<name>A0ACB9G1L2_9ASTR</name>
<gene>
    <name evidence="1" type="ORF">L1987_46742</name>
</gene>
<reference evidence="2" key="1">
    <citation type="journal article" date="2022" name="Mol. Ecol. Resour.">
        <title>The genomes of chicory, endive, great burdock and yacon provide insights into Asteraceae palaeo-polyploidization history and plant inulin production.</title>
        <authorList>
            <person name="Fan W."/>
            <person name="Wang S."/>
            <person name="Wang H."/>
            <person name="Wang A."/>
            <person name="Jiang F."/>
            <person name="Liu H."/>
            <person name="Zhao H."/>
            <person name="Xu D."/>
            <person name="Zhang Y."/>
        </authorList>
    </citation>
    <scope>NUCLEOTIDE SEQUENCE [LARGE SCALE GENOMIC DNA]</scope>
    <source>
        <strain evidence="2">cv. Yunnan</strain>
    </source>
</reference>
<proteinExistence type="predicted"/>
<evidence type="ECO:0000313" key="1">
    <source>
        <dbReference type="EMBL" id="KAI3776950.1"/>
    </source>
</evidence>
<reference evidence="1 2" key="2">
    <citation type="journal article" date="2022" name="Mol. Ecol. Resour.">
        <title>The genomes of chicory, endive, great burdock and yacon provide insights into Asteraceae paleo-polyploidization history and plant inulin production.</title>
        <authorList>
            <person name="Fan W."/>
            <person name="Wang S."/>
            <person name="Wang H."/>
            <person name="Wang A."/>
            <person name="Jiang F."/>
            <person name="Liu H."/>
            <person name="Zhao H."/>
            <person name="Xu D."/>
            <person name="Zhang Y."/>
        </authorList>
    </citation>
    <scope>NUCLEOTIDE SEQUENCE [LARGE SCALE GENOMIC DNA]</scope>
    <source>
        <strain evidence="2">cv. Yunnan</strain>
        <tissue evidence="1">Leaves</tissue>
    </source>
</reference>
<evidence type="ECO:0000313" key="2">
    <source>
        <dbReference type="Proteomes" id="UP001056120"/>
    </source>
</evidence>